<evidence type="ECO:0000256" key="3">
    <source>
        <dbReference type="ARBA" id="ARBA00022553"/>
    </source>
</evidence>
<dbReference type="InterPro" id="IPR003661">
    <property type="entry name" value="HisK_dim/P_dom"/>
</dbReference>
<dbReference type="GO" id="GO:0000155">
    <property type="term" value="F:phosphorelay sensor kinase activity"/>
    <property type="evidence" value="ECO:0007669"/>
    <property type="project" value="InterPro"/>
</dbReference>
<dbReference type="EC" id="2.7.13.3" evidence="2"/>
<name>A0A918RD54_9SPHN</name>
<evidence type="ECO:0000256" key="4">
    <source>
        <dbReference type="ARBA" id="ARBA00022679"/>
    </source>
</evidence>
<dbReference type="SUPFAM" id="SSF47384">
    <property type="entry name" value="Homodimeric domain of signal transducing histidine kinase"/>
    <property type="match status" value="1"/>
</dbReference>
<evidence type="ECO:0000313" key="8">
    <source>
        <dbReference type="EMBL" id="GGZ95486.1"/>
    </source>
</evidence>
<comment type="catalytic activity">
    <reaction evidence="1">
        <text>ATP + protein L-histidine = ADP + protein N-phospho-L-histidine.</text>
        <dbReference type="EC" id="2.7.13.3"/>
    </reaction>
</comment>
<gene>
    <name evidence="8" type="ORF">GCM10011617_14550</name>
</gene>
<dbReference type="Gene3D" id="1.10.287.130">
    <property type="match status" value="1"/>
</dbReference>
<dbReference type="InterPro" id="IPR004358">
    <property type="entry name" value="Sig_transdc_His_kin-like_C"/>
</dbReference>
<organism evidence="8 9">
    <name type="scientific">Novosphingobium arvoryzae</name>
    <dbReference type="NCBI Taxonomy" id="1256514"/>
    <lineage>
        <taxon>Bacteria</taxon>
        <taxon>Pseudomonadati</taxon>
        <taxon>Pseudomonadota</taxon>
        <taxon>Alphaproteobacteria</taxon>
        <taxon>Sphingomonadales</taxon>
        <taxon>Sphingomonadaceae</taxon>
        <taxon>Novosphingobium</taxon>
    </lineage>
</organism>
<sequence>MSDPTILASAHCDDADCLTSADEPLAGLQRRCGGEIPGTVAIPALLEVVRKARVYGLKLARTIKATDGQDAITAWVEVTPGEPGQGCQIVLRSWQAAPLPPEDLQVVAERRAAIDRAVAELVARLDGQQAILSVDASAPDLADVAAAMRAGTGRPWTDFVTIAGSAHRQPLHWRLLDGAVVELPGSERTWRASLFPQEQPGGDPLGFELCLTAEQPLAAAPRQSAVLPANVMPQNGPGLVGRDIAPVLRQPIARIIANAETIRTRLAGPLADEYSQYAADIAAAGQHLLALVEDLADLEVVESEDFNTAPDRIDLADVARRAAGILAVRAQERGITIDAPRLGEHLPAIAEFRRVLQVLLNLVGNAIRYSPDNSQIWIRLEDAGARARLIVADQGPGLDADQQARVFEKFERLGRSDEGGSGLGLYISRRLARAMGGDLGVESAPGQGARFILEVPADLLAQAPTTGHDAATENGPAGG</sequence>
<dbReference type="InterPro" id="IPR036890">
    <property type="entry name" value="HATPase_C_sf"/>
</dbReference>
<evidence type="ECO:0000256" key="5">
    <source>
        <dbReference type="ARBA" id="ARBA00022777"/>
    </source>
</evidence>
<dbReference type="SMART" id="SM00387">
    <property type="entry name" value="HATPase_c"/>
    <property type="match status" value="1"/>
</dbReference>
<keyword evidence="5" id="KW-0418">Kinase</keyword>
<dbReference type="SUPFAM" id="SSF55874">
    <property type="entry name" value="ATPase domain of HSP90 chaperone/DNA topoisomerase II/histidine kinase"/>
    <property type="match status" value="1"/>
</dbReference>
<evidence type="ECO:0000313" key="9">
    <source>
        <dbReference type="Proteomes" id="UP000634139"/>
    </source>
</evidence>
<comment type="caution">
    <text evidence="8">The sequence shown here is derived from an EMBL/GenBank/DDBJ whole genome shotgun (WGS) entry which is preliminary data.</text>
</comment>
<dbReference type="PRINTS" id="PR00344">
    <property type="entry name" value="BCTRLSENSOR"/>
</dbReference>
<evidence type="ECO:0000256" key="6">
    <source>
        <dbReference type="ARBA" id="ARBA00023012"/>
    </source>
</evidence>
<evidence type="ECO:0000259" key="7">
    <source>
        <dbReference type="PROSITE" id="PS50109"/>
    </source>
</evidence>
<protein>
    <recommendedName>
        <fullName evidence="2">histidine kinase</fullName>
        <ecNumber evidence="2">2.7.13.3</ecNumber>
    </recommendedName>
</protein>
<dbReference type="CDD" id="cd00075">
    <property type="entry name" value="HATPase"/>
    <property type="match status" value="1"/>
</dbReference>
<dbReference type="Pfam" id="PF02518">
    <property type="entry name" value="HATPase_c"/>
    <property type="match status" value="1"/>
</dbReference>
<dbReference type="PROSITE" id="PS50109">
    <property type="entry name" value="HIS_KIN"/>
    <property type="match status" value="1"/>
</dbReference>
<keyword evidence="6" id="KW-0902">Two-component regulatory system</keyword>
<reference evidence="8" key="1">
    <citation type="journal article" date="2014" name="Int. J. Syst. Evol. Microbiol.">
        <title>Complete genome sequence of Corynebacterium casei LMG S-19264T (=DSM 44701T), isolated from a smear-ripened cheese.</title>
        <authorList>
            <consortium name="US DOE Joint Genome Institute (JGI-PGF)"/>
            <person name="Walter F."/>
            <person name="Albersmeier A."/>
            <person name="Kalinowski J."/>
            <person name="Ruckert C."/>
        </authorList>
    </citation>
    <scope>NUCLEOTIDE SEQUENCE</scope>
    <source>
        <strain evidence="8">KCTC 32422</strain>
    </source>
</reference>
<dbReference type="AlphaFoldDB" id="A0A918RD54"/>
<evidence type="ECO:0000256" key="2">
    <source>
        <dbReference type="ARBA" id="ARBA00012438"/>
    </source>
</evidence>
<dbReference type="InterPro" id="IPR005467">
    <property type="entry name" value="His_kinase_dom"/>
</dbReference>
<dbReference type="Gene3D" id="3.30.565.10">
    <property type="entry name" value="Histidine kinase-like ATPase, C-terminal domain"/>
    <property type="match status" value="1"/>
</dbReference>
<evidence type="ECO:0000256" key="1">
    <source>
        <dbReference type="ARBA" id="ARBA00000085"/>
    </source>
</evidence>
<dbReference type="InterPro" id="IPR050736">
    <property type="entry name" value="Sensor_HK_Regulatory"/>
</dbReference>
<proteinExistence type="predicted"/>
<dbReference type="InterPro" id="IPR003594">
    <property type="entry name" value="HATPase_dom"/>
</dbReference>
<dbReference type="InterPro" id="IPR036097">
    <property type="entry name" value="HisK_dim/P_sf"/>
</dbReference>
<keyword evidence="9" id="KW-1185">Reference proteome</keyword>
<accession>A0A918RD54</accession>
<dbReference type="RefSeq" id="WP_189540006.1">
    <property type="nucleotide sequence ID" value="NZ_BMZD01000003.1"/>
</dbReference>
<reference evidence="8" key="2">
    <citation type="submission" date="2020-09" db="EMBL/GenBank/DDBJ databases">
        <authorList>
            <person name="Sun Q."/>
            <person name="Kim S."/>
        </authorList>
    </citation>
    <scope>NUCLEOTIDE SEQUENCE</scope>
    <source>
        <strain evidence="8">KCTC 32422</strain>
    </source>
</reference>
<dbReference type="PANTHER" id="PTHR43711">
    <property type="entry name" value="TWO-COMPONENT HISTIDINE KINASE"/>
    <property type="match status" value="1"/>
</dbReference>
<keyword evidence="3" id="KW-0597">Phosphoprotein</keyword>
<feature type="domain" description="Histidine kinase" evidence="7">
    <location>
        <begin position="243"/>
        <end position="459"/>
    </location>
</feature>
<dbReference type="CDD" id="cd00082">
    <property type="entry name" value="HisKA"/>
    <property type="match status" value="1"/>
</dbReference>
<dbReference type="Pfam" id="PF00512">
    <property type="entry name" value="HisKA"/>
    <property type="match status" value="1"/>
</dbReference>
<dbReference type="PANTHER" id="PTHR43711:SF26">
    <property type="entry name" value="SENSOR HISTIDINE KINASE RCSC"/>
    <property type="match status" value="1"/>
</dbReference>
<keyword evidence="4" id="KW-0808">Transferase</keyword>
<dbReference type="Proteomes" id="UP000634139">
    <property type="component" value="Unassembled WGS sequence"/>
</dbReference>
<dbReference type="EMBL" id="BMZD01000003">
    <property type="protein sequence ID" value="GGZ95486.1"/>
    <property type="molecule type" value="Genomic_DNA"/>
</dbReference>